<keyword evidence="2" id="KW-1185">Reference proteome</keyword>
<name>A0ABN9UFC1_9DINO</name>
<gene>
    <name evidence="1" type="ORF">PCOR1329_LOCUS48085</name>
</gene>
<proteinExistence type="predicted"/>
<accession>A0ABN9UFC1</accession>
<feature type="non-terminal residue" evidence="1">
    <location>
        <position position="124"/>
    </location>
</feature>
<evidence type="ECO:0000313" key="1">
    <source>
        <dbReference type="EMBL" id="CAK0858232.1"/>
    </source>
</evidence>
<protein>
    <submittedName>
        <fullName evidence="1">Uncharacterized protein</fullName>
    </submittedName>
</protein>
<evidence type="ECO:0000313" key="2">
    <source>
        <dbReference type="Proteomes" id="UP001189429"/>
    </source>
</evidence>
<sequence>INLHPQYSQVLKSLHAVFCTKLVWSDFVGSAIAALAKSLGLKFSMYSDDTRGAHLERLYTTQKKAARALRAVARIRCLQQVRQTRLDIEQVDNVGVDASFDRVFTKWYSALDDRDRKLLTICHN</sequence>
<feature type="non-terminal residue" evidence="1">
    <location>
        <position position="1"/>
    </location>
</feature>
<dbReference type="EMBL" id="CAUYUJ010015803">
    <property type="protein sequence ID" value="CAK0858232.1"/>
    <property type="molecule type" value="Genomic_DNA"/>
</dbReference>
<dbReference type="Proteomes" id="UP001189429">
    <property type="component" value="Unassembled WGS sequence"/>
</dbReference>
<organism evidence="1 2">
    <name type="scientific">Prorocentrum cordatum</name>
    <dbReference type="NCBI Taxonomy" id="2364126"/>
    <lineage>
        <taxon>Eukaryota</taxon>
        <taxon>Sar</taxon>
        <taxon>Alveolata</taxon>
        <taxon>Dinophyceae</taxon>
        <taxon>Prorocentrales</taxon>
        <taxon>Prorocentraceae</taxon>
        <taxon>Prorocentrum</taxon>
    </lineage>
</organism>
<comment type="caution">
    <text evidence="1">The sequence shown here is derived from an EMBL/GenBank/DDBJ whole genome shotgun (WGS) entry which is preliminary data.</text>
</comment>
<reference evidence="1" key="1">
    <citation type="submission" date="2023-10" db="EMBL/GenBank/DDBJ databases">
        <authorList>
            <person name="Chen Y."/>
            <person name="Shah S."/>
            <person name="Dougan E. K."/>
            <person name="Thang M."/>
            <person name="Chan C."/>
        </authorList>
    </citation>
    <scope>NUCLEOTIDE SEQUENCE [LARGE SCALE GENOMIC DNA]</scope>
</reference>